<gene>
    <name evidence="2" type="ORF">DGYR_LOCUS9034</name>
</gene>
<keyword evidence="3" id="KW-1185">Reference proteome</keyword>
<dbReference type="OrthoDB" id="9972248at2759"/>
<dbReference type="InterPro" id="IPR000086">
    <property type="entry name" value="NUDIX_hydrolase_dom"/>
</dbReference>
<dbReference type="PANTHER" id="PTHR13030:SF8">
    <property type="entry name" value="ADP-RIBOSE PYROPHOSPHATASE, MITOCHONDRIAL"/>
    <property type="match status" value="1"/>
</dbReference>
<dbReference type="InterPro" id="IPR039989">
    <property type="entry name" value="NUDT9"/>
</dbReference>
<dbReference type="Pfam" id="PF00293">
    <property type="entry name" value="NUDIX"/>
    <property type="match status" value="1"/>
</dbReference>
<organism evidence="2 3">
    <name type="scientific">Dimorphilus gyrociliatus</name>
    <dbReference type="NCBI Taxonomy" id="2664684"/>
    <lineage>
        <taxon>Eukaryota</taxon>
        <taxon>Metazoa</taxon>
        <taxon>Spiralia</taxon>
        <taxon>Lophotrochozoa</taxon>
        <taxon>Annelida</taxon>
        <taxon>Polychaeta</taxon>
        <taxon>Polychaeta incertae sedis</taxon>
        <taxon>Dinophilidae</taxon>
        <taxon>Dimorphilus</taxon>
    </lineage>
</organism>
<name>A0A7I8VXE3_9ANNE</name>
<accession>A0A7I8VXE3</accession>
<dbReference type="PROSITE" id="PS51462">
    <property type="entry name" value="NUDIX"/>
    <property type="match status" value="1"/>
</dbReference>
<dbReference type="PANTHER" id="PTHR13030">
    <property type="entry name" value="NUDIX HYDROLASE"/>
    <property type="match status" value="1"/>
</dbReference>
<dbReference type="GO" id="GO:0047631">
    <property type="term" value="F:ADP-ribose diphosphatase activity"/>
    <property type="evidence" value="ECO:0007669"/>
    <property type="project" value="InterPro"/>
</dbReference>
<comment type="caution">
    <text evidence="2">The sequence shown here is derived from an EMBL/GenBank/DDBJ whole genome shotgun (WGS) entry which is preliminary data.</text>
</comment>
<sequence>MSASSTRSNVLSYEEYVKSDRAKVIHYKCRGGVYQRGGDNKIRRVEVDDRDLSWLIVPKEEYRPQIFTTKSVMLDSKTQKKPVWADYDVGTKELQAAKWNSFDNLDGSRIDRRSYECKYKLETLNGTSVPLNPKGRTGLKGRGALGRWGPNHAADPIVTRWQPGKKRGEKRVLEFIAIQRRDTGEWAIPGGMVDPGEQVNVTLRREFGEEAMASLEVPPEERARIQQNVDELFRKGGDMIYKGYVDDPRNTDNAWMETDAYNFHDENGNSVAKFKLHAGDDATGVQWMAITKDIRLYASHAHFVQTVARKREAAMT</sequence>
<dbReference type="SUPFAM" id="SSF55811">
    <property type="entry name" value="Nudix"/>
    <property type="match status" value="1"/>
</dbReference>
<dbReference type="AlphaFoldDB" id="A0A7I8VXE3"/>
<evidence type="ECO:0000313" key="3">
    <source>
        <dbReference type="Proteomes" id="UP000549394"/>
    </source>
</evidence>
<evidence type="ECO:0000259" key="1">
    <source>
        <dbReference type="PROSITE" id="PS51462"/>
    </source>
</evidence>
<dbReference type="Proteomes" id="UP000549394">
    <property type="component" value="Unassembled WGS sequence"/>
</dbReference>
<dbReference type="Gene3D" id="3.90.79.10">
    <property type="entry name" value="Nucleoside Triphosphate Pyrophosphohydrolase"/>
    <property type="match status" value="1"/>
</dbReference>
<protein>
    <submittedName>
        <fullName evidence="2">DgyrCDS9570</fullName>
    </submittedName>
</protein>
<dbReference type="CDD" id="cd03670">
    <property type="entry name" value="NUDIX_ADPRase_Nudt9"/>
    <property type="match status" value="1"/>
</dbReference>
<dbReference type="InterPro" id="IPR015797">
    <property type="entry name" value="NUDIX_hydrolase-like_dom_sf"/>
</dbReference>
<dbReference type="EMBL" id="CAJFCJ010000013">
    <property type="protein sequence ID" value="CAD5121031.1"/>
    <property type="molecule type" value="Genomic_DNA"/>
</dbReference>
<reference evidence="2 3" key="1">
    <citation type="submission" date="2020-08" db="EMBL/GenBank/DDBJ databases">
        <authorList>
            <person name="Hejnol A."/>
        </authorList>
    </citation>
    <scope>NUCLEOTIDE SEQUENCE [LARGE SCALE GENOMIC DNA]</scope>
</reference>
<dbReference type="FunFam" id="3.90.79.10:FF:000021">
    <property type="entry name" value="ADP-ribose pyrophosphatase, mitochondrial isoform X1"/>
    <property type="match status" value="1"/>
</dbReference>
<proteinExistence type="predicted"/>
<feature type="domain" description="Nudix hydrolase" evidence="1">
    <location>
        <begin position="150"/>
        <end position="310"/>
    </location>
</feature>
<evidence type="ECO:0000313" key="2">
    <source>
        <dbReference type="EMBL" id="CAD5121031.1"/>
    </source>
</evidence>
<dbReference type="Pfam" id="PF25969">
    <property type="entry name" value="NUDT9_N"/>
    <property type="match status" value="1"/>
</dbReference>